<evidence type="ECO:0000313" key="2">
    <source>
        <dbReference type="EMBL" id="UYC82736.1"/>
    </source>
</evidence>
<sequence>MSSPFDTWPDLSQPSDADAPPPEDGAPPPDDSAPVDRTAETEGFVRWVGEQLAKMEGFGVEKRGEIPWCPRWWEHPEVVQRLYVSWLAHGKAVELARDGDGQALSQWWIHHWDHHAARIFDRARGPLRFCTPKEHHGDGTPKQTPFLTVATPQAGWTL</sequence>
<dbReference type="RefSeq" id="WP_214585415.1">
    <property type="nucleotide sequence ID" value="NZ_CP104936.1"/>
</dbReference>
<proteinExistence type="predicted"/>
<dbReference type="EMBL" id="CP106880">
    <property type="protein sequence ID" value="UYC82736.1"/>
    <property type="molecule type" value="Genomic_DNA"/>
</dbReference>
<name>A0A9Q9PCI3_9MICO</name>
<reference evidence="2" key="1">
    <citation type="submission" date="2022-09" db="EMBL/GenBank/DDBJ databases">
        <title>Taxonomy of Curtobacterium flaccumfaciens.</title>
        <authorList>
            <person name="Osdaghi E."/>
            <person name="Taghavi S.M."/>
            <person name="Hamidizade M."/>
            <person name="Abachi H."/>
            <person name="Fazliarab A."/>
            <person name="Baeyen S."/>
            <person name="Portier P."/>
            <person name="Van Vaerenbergh J."/>
            <person name="Jacques M.-A."/>
        </authorList>
    </citation>
    <scope>NUCLEOTIDE SEQUENCE</scope>
    <source>
        <strain evidence="2">AGQB46</strain>
        <plasmid evidence="2">unnamed</plasmid>
    </source>
</reference>
<dbReference type="KEGG" id="cpoi:OE229_17530"/>
<dbReference type="Proteomes" id="UP001062223">
    <property type="component" value="Plasmid unnamed"/>
</dbReference>
<dbReference type="Pfam" id="PF16259">
    <property type="entry name" value="DUF4913"/>
    <property type="match status" value="1"/>
</dbReference>
<dbReference type="InterPro" id="IPR032584">
    <property type="entry name" value="DUF4913"/>
</dbReference>
<geneLocation type="plasmid" evidence="2 3">
    <name>unnamed</name>
</geneLocation>
<feature type="compositionally biased region" description="Low complexity" evidence="1">
    <location>
        <begin position="9"/>
        <end position="18"/>
    </location>
</feature>
<accession>A0A9Q9PCI3</accession>
<organism evidence="2 3">
    <name type="scientific">Curtobacterium poinsettiae</name>
    <dbReference type="NCBI Taxonomy" id="159612"/>
    <lineage>
        <taxon>Bacteria</taxon>
        <taxon>Bacillati</taxon>
        <taxon>Actinomycetota</taxon>
        <taxon>Actinomycetes</taxon>
        <taxon>Micrococcales</taxon>
        <taxon>Microbacteriaceae</taxon>
        <taxon>Curtobacterium</taxon>
    </lineage>
</organism>
<keyword evidence="2" id="KW-0614">Plasmid</keyword>
<protein>
    <submittedName>
        <fullName evidence="2">DUF4913 domain-containing protein</fullName>
    </submittedName>
</protein>
<feature type="compositionally biased region" description="Pro residues" evidence="1">
    <location>
        <begin position="19"/>
        <end position="31"/>
    </location>
</feature>
<evidence type="ECO:0000313" key="3">
    <source>
        <dbReference type="Proteomes" id="UP001062223"/>
    </source>
</evidence>
<feature type="region of interest" description="Disordered" evidence="1">
    <location>
        <begin position="1"/>
        <end position="40"/>
    </location>
</feature>
<dbReference type="AlphaFoldDB" id="A0A9Q9PCI3"/>
<gene>
    <name evidence="2" type="ORF">OE229_17530</name>
</gene>
<evidence type="ECO:0000256" key="1">
    <source>
        <dbReference type="SAM" id="MobiDB-lite"/>
    </source>
</evidence>